<dbReference type="CDD" id="cd06340">
    <property type="entry name" value="PBP1_ABC_ligand_binding-like"/>
    <property type="match status" value="1"/>
</dbReference>
<feature type="chain" id="PRO_5014885154" evidence="5">
    <location>
        <begin position="25"/>
        <end position="400"/>
    </location>
</feature>
<name>A0A2N4U5B0_9BURK</name>
<organism evidence="7 8">
    <name type="scientific">Pollutimonas subterranea</name>
    <dbReference type="NCBI Taxonomy" id="2045210"/>
    <lineage>
        <taxon>Bacteria</taxon>
        <taxon>Pseudomonadati</taxon>
        <taxon>Pseudomonadota</taxon>
        <taxon>Betaproteobacteria</taxon>
        <taxon>Burkholderiales</taxon>
        <taxon>Alcaligenaceae</taxon>
        <taxon>Pollutimonas</taxon>
    </lineage>
</organism>
<keyword evidence="4" id="KW-0029">Amino-acid transport</keyword>
<dbReference type="EMBL" id="PDNW01000006">
    <property type="protein sequence ID" value="PLC50193.1"/>
    <property type="molecule type" value="Genomic_DNA"/>
</dbReference>
<accession>A0A2N4U5B0</accession>
<dbReference type="PANTHER" id="PTHR30483">
    <property type="entry name" value="LEUCINE-SPECIFIC-BINDING PROTEIN"/>
    <property type="match status" value="1"/>
</dbReference>
<proteinExistence type="inferred from homology"/>
<dbReference type="InterPro" id="IPR051010">
    <property type="entry name" value="BCAA_transport"/>
</dbReference>
<dbReference type="OrthoDB" id="9794826at2"/>
<evidence type="ECO:0000256" key="2">
    <source>
        <dbReference type="ARBA" id="ARBA00022448"/>
    </source>
</evidence>
<dbReference type="AlphaFoldDB" id="A0A2N4U5B0"/>
<comment type="similarity">
    <text evidence="1">Belongs to the leucine-binding protein family.</text>
</comment>
<comment type="caution">
    <text evidence="7">The sequence shown here is derived from an EMBL/GenBank/DDBJ whole genome shotgun (WGS) entry which is preliminary data.</text>
</comment>
<dbReference type="PRINTS" id="PR00337">
    <property type="entry name" value="LEUILEVALBP"/>
</dbReference>
<gene>
    <name evidence="7" type="ORF">CR159_09310</name>
</gene>
<dbReference type="InterPro" id="IPR028082">
    <property type="entry name" value="Peripla_BP_I"/>
</dbReference>
<dbReference type="Gene3D" id="3.40.50.2300">
    <property type="match status" value="2"/>
</dbReference>
<evidence type="ECO:0000313" key="7">
    <source>
        <dbReference type="EMBL" id="PLC50193.1"/>
    </source>
</evidence>
<evidence type="ECO:0000256" key="1">
    <source>
        <dbReference type="ARBA" id="ARBA00010062"/>
    </source>
</evidence>
<dbReference type="InterPro" id="IPR000709">
    <property type="entry name" value="Leu_Ile_Val-bd"/>
</dbReference>
<feature type="signal peptide" evidence="5">
    <location>
        <begin position="1"/>
        <end position="24"/>
    </location>
</feature>
<dbReference type="Proteomes" id="UP000234190">
    <property type="component" value="Unassembled WGS sequence"/>
</dbReference>
<sequence>MFKLKKVAMAFAACGVLVTSAASADVKVGAVYPFSGALALLGQESFRGLELAVNELNEAGGLNGEKITVLKADAVDPTQAVSETKRLTSQDVAAVFGSYASGISYAATPVTELAGIPYFELGATAHKITTRNYKYLFRSNPNTALYGVSVVNALHETIAPGTGMNKENIVIGIIHEDGPYGTDVAATEKQRAGELGYKVAEVLPYSAKTVDLSSLILRLKGAGVNVVLHTAYQNDAILFFSQAKAAGFNPDIIIGAGGGYSLADTAKAVGAGMNGVFDLDFPQSSINPEGAPGLKKFLDAYQATYNSGPQSGHSLANYVGAKAFLEAMANANSTDADKIREAVLAYKKPAGSTANGWAFAFGEDGQNNASTFYLMQWQDGKLVTIAPENLALGKPIFNKK</sequence>
<dbReference type="PANTHER" id="PTHR30483:SF37">
    <property type="entry name" value="ABC TRANSPORTER SUBSTRATE-BINDING PROTEIN"/>
    <property type="match status" value="1"/>
</dbReference>
<dbReference type="SUPFAM" id="SSF53822">
    <property type="entry name" value="Periplasmic binding protein-like I"/>
    <property type="match status" value="1"/>
</dbReference>
<keyword evidence="8" id="KW-1185">Reference proteome</keyword>
<evidence type="ECO:0000256" key="3">
    <source>
        <dbReference type="ARBA" id="ARBA00022729"/>
    </source>
</evidence>
<evidence type="ECO:0000313" key="8">
    <source>
        <dbReference type="Proteomes" id="UP000234190"/>
    </source>
</evidence>
<reference evidence="7 8" key="1">
    <citation type="submission" date="2017-10" db="EMBL/GenBank/DDBJ databases">
        <title>Two draft genome sequences of Pusillimonas sp. strains isolated from a nitrate- and radionuclide-contaminated groundwater in Russia.</title>
        <authorList>
            <person name="Grouzdev D.S."/>
            <person name="Tourova T.P."/>
            <person name="Goeva M.A."/>
            <person name="Babich T.L."/>
            <person name="Sokolova D.S."/>
            <person name="Abdullin R."/>
            <person name="Poltaraus A.B."/>
            <person name="Toshchakov S.V."/>
            <person name="Nazina T.N."/>
        </authorList>
    </citation>
    <scope>NUCLEOTIDE SEQUENCE [LARGE SCALE GENOMIC DNA]</scope>
    <source>
        <strain evidence="7 8">JR1/69-3-13</strain>
    </source>
</reference>
<evidence type="ECO:0000256" key="5">
    <source>
        <dbReference type="SAM" id="SignalP"/>
    </source>
</evidence>
<feature type="domain" description="Leucine-binding protein" evidence="6">
    <location>
        <begin position="26"/>
        <end position="380"/>
    </location>
</feature>
<dbReference type="GO" id="GO:0006865">
    <property type="term" value="P:amino acid transport"/>
    <property type="evidence" value="ECO:0007669"/>
    <property type="project" value="UniProtKB-KW"/>
</dbReference>
<evidence type="ECO:0000256" key="4">
    <source>
        <dbReference type="ARBA" id="ARBA00022970"/>
    </source>
</evidence>
<keyword evidence="2" id="KW-0813">Transport</keyword>
<evidence type="ECO:0000259" key="6">
    <source>
        <dbReference type="Pfam" id="PF13458"/>
    </source>
</evidence>
<protein>
    <submittedName>
        <fullName evidence="7">Amino acid-binding protein</fullName>
    </submittedName>
</protein>
<dbReference type="InterPro" id="IPR028081">
    <property type="entry name" value="Leu-bd"/>
</dbReference>
<keyword evidence="3 5" id="KW-0732">Signal</keyword>
<dbReference type="Pfam" id="PF13458">
    <property type="entry name" value="Peripla_BP_6"/>
    <property type="match status" value="1"/>
</dbReference>